<feature type="domain" description="Endonuclease/exonuclease/phosphatase" evidence="15">
    <location>
        <begin position="372"/>
        <end position="674"/>
    </location>
</feature>
<evidence type="ECO:0000256" key="6">
    <source>
        <dbReference type="ARBA" id="ARBA00022723"/>
    </source>
</evidence>
<evidence type="ECO:0000256" key="11">
    <source>
        <dbReference type="ARBA" id="ARBA00023098"/>
    </source>
</evidence>
<dbReference type="Pfam" id="PF20237">
    <property type="entry name" value="DUF6594"/>
    <property type="match status" value="1"/>
</dbReference>
<dbReference type="OrthoDB" id="387657at2759"/>
<dbReference type="InterPro" id="IPR005135">
    <property type="entry name" value="Endo/exonuclease/phosphatase"/>
</dbReference>
<dbReference type="GO" id="GO:0016020">
    <property type="term" value="C:membrane"/>
    <property type="evidence" value="ECO:0007669"/>
    <property type="project" value="UniProtKB-SubCell"/>
</dbReference>
<comment type="pathway">
    <text evidence="3">Sphingolipid metabolism.</text>
</comment>
<evidence type="ECO:0000259" key="15">
    <source>
        <dbReference type="Pfam" id="PF03372"/>
    </source>
</evidence>
<keyword evidence="8" id="KW-0460">Magnesium</keyword>
<evidence type="ECO:0000256" key="9">
    <source>
        <dbReference type="ARBA" id="ARBA00022919"/>
    </source>
</evidence>
<dbReference type="GO" id="GO:0006665">
    <property type="term" value="P:sphingolipid metabolic process"/>
    <property type="evidence" value="ECO:0007669"/>
    <property type="project" value="UniProtKB-KW"/>
</dbReference>
<evidence type="ECO:0000313" key="17">
    <source>
        <dbReference type="EMBL" id="KAF4510761.1"/>
    </source>
</evidence>
<evidence type="ECO:0000256" key="5">
    <source>
        <dbReference type="ARBA" id="ARBA00022692"/>
    </source>
</evidence>
<dbReference type="InterPro" id="IPR046529">
    <property type="entry name" value="DUF6594"/>
</dbReference>
<dbReference type="FunFam" id="3.60.10.10:FF:000059">
    <property type="entry name" value="Inositol phosphosphingolipids phospholipase C"/>
    <property type="match status" value="1"/>
</dbReference>
<sequence>MASFQQSASLGDQFSSHWQASTADSNLTLHGFRRFKTAHLINLRYLEAEIADIDRLIYQLGLGLNIEPSAADRLGLRHARRDETPPVVEKEVSRELIDKIRRLLKEYDEAIISFSTIMSMDTFSLLDDEQQCGMRTDLSLHEMYKTRLLRVDQRPRTRQDPLQRSIHRLLRLCRYLRMSKSAQGDIEHTTTRTAPARTKGYWSSQNSTLIADAISRILVAALTAMFLIIPLATLSQEPRKGVQIAIVSTFVVALAGIVSVTLRASNLEMMIVSAAYAAIISVFVSNGPGSSEGVTYDALVRSSIRKHGRPKTPHRQPRQVIRNKGNTGRRESTDDGGGGSHDDDKGQDDDSDGPPQHEQDAASGPPEHLNLVTLNCWGLLHISALRAPRLAEIGRRLAALDPPPDIVCLQECWVKDDFRTVRRQLRHRLPHAKFYHAGPWGAGLAIFSRWPIQESSMVQYPLNGRPTAFWRGDWYVGKGVACATLRVGPDPDHVIRVLNTHTHAPYEKEPDDSYVCHRTAQAWHMAKLLAADGRHLVIALGDFNMLPLSLAHRIITARAPVRDVWRLLHPHSSLGPADHPPEAARNRPVPSADFNLGENGATSDSLYNTWRWTKNCQNRLRAGHACPVDPDAQDPRGKRLDYIFASTADGWVVESASVALTDRHPDLHVSLSDHFAVQATLRRHKPEGPERGPAHYDAQLSYFDDHDTSLPLSAYDEILDMTRAYTARERKQSRWRALHCYASLVVWAACLVAVWFSPRNLVAFLLMLLASLTLATGLVDGLLALLFFSSEIRSLHEFEWEVRNARRAALAATAPAVDNLPNNLTLVPSGPGAK</sequence>
<feature type="transmembrane region" description="Helical" evidence="14">
    <location>
        <begin position="213"/>
        <end position="234"/>
    </location>
</feature>
<dbReference type="SUPFAM" id="SSF56219">
    <property type="entry name" value="DNase I-like"/>
    <property type="match status" value="1"/>
</dbReference>
<dbReference type="GO" id="GO:0046872">
    <property type="term" value="F:metal ion binding"/>
    <property type="evidence" value="ECO:0007669"/>
    <property type="project" value="UniProtKB-KW"/>
</dbReference>
<evidence type="ECO:0000256" key="10">
    <source>
        <dbReference type="ARBA" id="ARBA00022989"/>
    </source>
</evidence>
<feature type="domain" description="DUF6594" evidence="16">
    <location>
        <begin position="20"/>
        <end position="279"/>
    </location>
</feature>
<protein>
    <recommendedName>
        <fullName evidence="19">Endonuclease/exonuclease/phosphatase</fullName>
    </recommendedName>
</protein>
<keyword evidence="5 14" id="KW-0812">Transmembrane</keyword>
<feature type="transmembrane region" description="Helical" evidence="14">
    <location>
        <begin position="738"/>
        <end position="756"/>
    </location>
</feature>
<evidence type="ECO:0000256" key="8">
    <source>
        <dbReference type="ARBA" id="ARBA00022842"/>
    </source>
</evidence>
<keyword evidence="10 14" id="KW-1133">Transmembrane helix</keyword>
<evidence type="ECO:0000256" key="3">
    <source>
        <dbReference type="ARBA" id="ARBA00004991"/>
    </source>
</evidence>
<evidence type="ECO:0000256" key="13">
    <source>
        <dbReference type="SAM" id="MobiDB-lite"/>
    </source>
</evidence>
<evidence type="ECO:0000256" key="4">
    <source>
        <dbReference type="ARBA" id="ARBA00006335"/>
    </source>
</evidence>
<name>A0A8H4PUJ8_9HYPO</name>
<comment type="caution">
    <text evidence="17">The sequence shown here is derived from an EMBL/GenBank/DDBJ whole genome shotgun (WGS) entry which is preliminary data.</text>
</comment>
<dbReference type="Proteomes" id="UP000557566">
    <property type="component" value="Unassembled WGS sequence"/>
</dbReference>
<comment type="similarity">
    <text evidence="4">Belongs to the neutral sphingomyelinase family.</text>
</comment>
<evidence type="ECO:0000256" key="2">
    <source>
        <dbReference type="ARBA" id="ARBA00004760"/>
    </source>
</evidence>
<evidence type="ECO:0008006" key="19">
    <source>
        <dbReference type="Google" id="ProtNLM"/>
    </source>
</evidence>
<feature type="transmembrane region" description="Helical" evidence="14">
    <location>
        <begin position="241"/>
        <end position="261"/>
    </location>
</feature>
<keyword evidence="12 14" id="KW-0472">Membrane</keyword>
<dbReference type="Gene3D" id="3.60.10.10">
    <property type="entry name" value="Endonuclease/exonuclease/phosphatase"/>
    <property type="match status" value="1"/>
</dbReference>
<dbReference type="PANTHER" id="PTHR16320">
    <property type="entry name" value="SPHINGOMYELINASE FAMILY MEMBER"/>
    <property type="match status" value="1"/>
</dbReference>
<keyword evidence="7" id="KW-0378">Hydrolase</keyword>
<keyword evidence="6" id="KW-0479">Metal-binding</keyword>
<proteinExistence type="inferred from homology"/>
<keyword evidence="9" id="KW-0746">Sphingolipid metabolism</keyword>
<dbReference type="EMBL" id="JAAVMX010000003">
    <property type="protein sequence ID" value="KAF4510761.1"/>
    <property type="molecule type" value="Genomic_DNA"/>
</dbReference>
<dbReference type="GO" id="GO:0004767">
    <property type="term" value="F:sphingomyelin phosphodiesterase activity"/>
    <property type="evidence" value="ECO:0007669"/>
    <property type="project" value="InterPro"/>
</dbReference>
<feature type="region of interest" description="Disordered" evidence="13">
    <location>
        <begin position="573"/>
        <end position="600"/>
    </location>
</feature>
<gene>
    <name evidence="17" type="ORF">G6O67_002629</name>
</gene>
<reference evidence="17 18" key="1">
    <citation type="journal article" date="2020" name="Genome Biol. Evol.">
        <title>A new high-quality draft genome assembly of the Chinese cordyceps Ophiocordyceps sinensis.</title>
        <authorList>
            <person name="Shu R."/>
            <person name="Zhang J."/>
            <person name="Meng Q."/>
            <person name="Zhang H."/>
            <person name="Zhou G."/>
            <person name="Li M."/>
            <person name="Wu P."/>
            <person name="Zhao Y."/>
            <person name="Chen C."/>
            <person name="Qin Q."/>
        </authorList>
    </citation>
    <scope>NUCLEOTIDE SEQUENCE [LARGE SCALE GENOMIC DNA]</scope>
    <source>
        <strain evidence="17 18">IOZ07</strain>
    </source>
</reference>
<feature type="transmembrane region" description="Helical" evidence="14">
    <location>
        <begin position="762"/>
        <end position="788"/>
    </location>
</feature>
<evidence type="ECO:0000313" key="18">
    <source>
        <dbReference type="Proteomes" id="UP000557566"/>
    </source>
</evidence>
<organism evidence="17 18">
    <name type="scientific">Ophiocordyceps sinensis</name>
    <dbReference type="NCBI Taxonomy" id="72228"/>
    <lineage>
        <taxon>Eukaryota</taxon>
        <taxon>Fungi</taxon>
        <taxon>Dikarya</taxon>
        <taxon>Ascomycota</taxon>
        <taxon>Pezizomycotina</taxon>
        <taxon>Sordariomycetes</taxon>
        <taxon>Hypocreomycetidae</taxon>
        <taxon>Hypocreales</taxon>
        <taxon>Ophiocordycipitaceae</taxon>
        <taxon>Ophiocordyceps</taxon>
    </lineage>
</organism>
<evidence type="ECO:0000256" key="7">
    <source>
        <dbReference type="ARBA" id="ARBA00022801"/>
    </source>
</evidence>
<dbReference type="InterPro" id="IPR036691">
    <property type="entry name" value="Endo/exonu/phosph_ase_sf"/>
</dbReference>
<dbReference type="InterPro" id="IPR038772">
    <property type="entry name" value="Sph/SMPD2-like"/>
</dbReference>
<keyword evidence="11" id="KW-0443">Lipid metabolism</keyword>
<evidence type="ECO:0000256" key="14">
    <source>
        <dbReference type="SAM" id="Phobius"/>
    </source>
</evidence>
<accession>A0A8H4PUJ8</accession>
<comment type="pathway">
    <text evidence="2">Lipid metabolism; sphingolipid metabolism.</text>
</comment>
<dbReference type="AlphaFoldDB" id="A0A8H4PUJ8"/>
<dbReference type="Pfam" id="PF03372">
    <property type="entry name" value="Exo_endo_phos"/>
    <property type="match status" value="1"/>
</dbReference>
<evidence type="ECO:0000256" key="12">
    <source>
        <dbReference type="ARBA" id="ARBA00023136"/>
    </source>
</evidence>
<dbReference type="PANTHER" id="PTHR16320:SF24">
    <property type="entry name" value="PHOSPHODIESTERASE, PUTATIVE-RELATED"/>
    <property type="match status" value="1"/>
</dbReference>
<feature type="compositionally biased region" description="Basic residues" evidence="13">
    <location>
        <begin position="303"/>
        <end position="317"/>
    </location>
</feature>
<feature type="region of interest" description="Disordered" evidence="13">
    <location>
        <begin position="303"/>
        <end position="365"/>
    </location>
</feature>
<comment type="subcellular location">
    <subcellularLocation>
        <location evidence="1">Membrane</location>
        <topology evidence="1">Multi-pass membrane protein</topology>
    </subcellularLocation>
</comment>
<evidence type="ECO:0000256" key="1">
    <source>
        <dbReference type="ARBA" id="ARBA00004141"/>
    </source>
</evidence>
<evidence type="ECO:0000259" key="16">
    <source>
        <dbReference type="Pfam" id="PF20237"/>
    </source>
</evidence>
<keyword evidence="18" id="KW-1185">Reference proteome</keyword>